<name>A0A4D6NEW9_VIGUN</name>
<keyword evidence="2" id="KW-1185">Reference proteome</keyword>
<proteinExistence type="predicted"/>
<protein>
    <submittedName>
        <fullName evidence="1">Uncharacterized protein</fullName>
    </submittedName>
</protein>
<accession>A0A4D6NEW9</accession>
<dbReference type="AlphaFoldDB" id="A0A4D6NEW9"/>
<evidence type="ECO:0000313" key="2">
    <source>
        <dbReference type="Proteomes" id="UP000501690"/>
    </source>
</evidence>
<organism evidence="1 2">
    <name type="scientific">Vigna unguiculata</name>
    <name type="common">Cowpea</name>
    <dbReference type="NCBI Taxonomy" id="3917"/>
    <lineage>
        <taxon>Eukaryota</taxon>
        <taxon>Viridiplantae</taxon>
        <taxon>Streptophyta</taxon>
        <taxon>Embryophyta</taxon>
        <taxon>Tracheophyta</taxon>
        <taxon>Spermatophyta</taxon>
        <taxon>Magnoliopsida</taxon>
        <taxon>eudicotyledons</taxon>
        <taxon>Gunneridae</taxon>
        <taxon>Pentapetalae</taxon>
        <taxon>rosids</taxon>
        <taxon>fabids</taxon>
        <taxon>Fabales</taxon>
        <taxon>Fabaceae</taxon>
        <taxon>Papilionoideae</taxon>
        <taxon>50 kb inversion clade</taxon>
        <taxon>NPAAA clade</taxon>
        <taxon>indigoferoid/millettioid clade</taxon>
        <taxon>Phaseoleae</taxon>
        <taxon>Vigna</taxon>
    </lineage>
</organism>
<reference evidence="1 2" key="1">
    <citation type="submission" date="2019-04" db="EMBL/GenBank/DDBJ databases">
        <title>An improved genome assembly and genetic linkage map for asparagus bean, Vigna unguiculata ssp. sesquipedialis.</title>
        <authorList>
            <person name="Xia Q."/>
            <person name="Zhang R."/>
            <person name="Dong Y."/>
        </authorList>
    </citation>
    <scope>NUCLEOTIDE SEQUENCE [LARGE SCALE GENOMIC DNA]</scope>
    <source>
        <tissue evidence="1">Leaf</tissue>
    </source>
</reference>
<dbReference type="Proteomes" id="UP000501690">
    <property type="component" value="Linkage Group LG10"/>
</dbReference>
<sequence>MSDCARVQEHVPCFILNKRNITAEVAAKCTEQKLIARPATAVHSRGETPIIGVKKKLMDTGEPLGINKESSHRQLHLSPASSSSSDLFSPSANAAPSLVFCRSVEVYSVAAVSLQRRDSRWLRQCSSSPAESIAKASSPARIATVVATWFRNADLLRVWLPLKARCSLFSLVFASQWKGSVVAVVSSQRHRFESLWSSFEGARGCCSGRRRGKSGFITADMVVHSQDGVAGVRVYRGFSWLARGSFSSRR</sequence>
<gene>
    <name evidence="1" type="ORF">DEO72_LG10g2497</name>
</gene>
<evidence type="ECO:0000313" key="1">
    <source>
        <dbReference type="EMBL" id="QCE11264.1"/>
    </source>
</evidence>
<dbReference type="EMBL" id="CP039354">
    <property type="protein sequence ID" value="QCE11264.1"/>
    <property type="molecule type" value="Genomic_DNA"/>
</dbReference>